<dbReference type="GO" id="GO:0006227">
    <property type="term" value="P:dUDP biosynthetic process"/>
    <property type="evidence" value="ECO:0007669"/>
    <property type="project" value="TreeGrafter"/>
</dbReference>
<dbReference type="Pfam" id="PF02223">
    <property type="entry name" value="Thymidylate_kin"/>
    <property type="match status" value="1"/>
</dbReference>
<dbReference type="Gene3D" id="3.40.50.300">
    <property type="entry name" value="P-loop containing nucleotide triphosphate hydrolases"/>
    <property type="match status" value="1"/>
</dbReference>
<evidence type="ECO:0000256" key="7">
    <source>
        <dbReference type="ARBA" id="ARBA00022777"/>
    </source>
</evidence>
<dbReference type="CDD" id="cd01672">
    <property type="entry name" value="TMPK"/>
    <property type="match status" value="1"/>
</dbReference>
<evidence type="ECO:0000256" key="6">
    <source>
        <dbReference type="ARBA" id="ARBA00022741"/>
    </source>
</evidence>
<evidence type="ECO:0000256" key="9">
    <source>
        <dbReference type="ARBA" id="ARBA00048743"/>
    </source>
</evidence>
<dbReference type="Proteomes" id="UP000070174">
    <property type="component" value="Unassembled WGS sequence"/>
</dbReference>
<dbReference type="GO" id="GO:0006235">
    <property type="term" value="P:dTTP biosynthetic process"/>
    <property type="evidence" value="ECO:0007669"/>
    <property type="project" value="UniProtKB-UniRule"/>
</dbReference>
<name>A0A133PGR6_9FIRM</name>
<comment type="similarity">
    <text evidence="1 11">Belongs to the thymidylate kinase family.</text>
</comment>
<dbReference type="InterPro" id="IPR027417">
    <property type="entry name" value="P-loop_NTPase"/>
</dbReference>
<proteinExistence type="inferred from homology"/>
<feature type="binding site" evidence="11">
    <location>
        <begin position="9"/>
        <end position="16"/>
    </location>
    <ligand>
        <name>ATP</name>
        <dbReference type="ChEBI" id="CHEBI:30616"/>
    </ligand>
</feature>
<dbReference type="PROSITE" id="PS01331">
    <property type="entry name" value="THYMIDYLATE_KINASE"/>
    <property type="match status" value="1"/>
</dbReference>
<keyword evidence="5 11" id="KW-0545">Nucleotide biosynthesis</keyword>
<dbReference type="GO" id="GO:0005524">
    <property type="term" value="F:ATP binding"/>
    <property type="evidence" value="ECO:0007669"/>
    <property type="project" value="UniProtKB-UniRule"/>
</dbReference>
<dbReference type="GO" id="GO:0006233">
    <property type="term" value="P:dTDP biosynthetic process"/>
    <property type="evidence" value="ECO:0007669"/>
    <property type="project" value="InterPro"/>
</dbReference>
<organism evidence="13">
    <name type="scientific">Peptoniphilus harei</name>
    <dbReference type="NCBI Taxonomy" id="54005"/>
    <lineage>
        <taxon>Bacteria</taxon>
        <taxon>Bacillati</taxon>
        <taxon>Bacillota</taxon>
        <taxon>Tissierellia</taxon>
        <taxon>Tissierellales</taxon>
        <taxon>Peptoniphilaceae</taxon>
        <taxon>Peptoniphilus</taxon>
    </lineage>
</organism>
<protein>
    <recommendedName>
        <fullName evidence="3 11">Thymidylate kinase</fullName>
        <ecNumber evidence="2 11">2.7.4.9</ecNumber>
    </recommendedName>
    <alternativeName>
        <fullName evidence="11">dTMP kinase</fullName>
    </alternativeName>
</protein>
<dbReference type="EC" id="2.7.4.9" evidence="2 11"/>
<comment type="catalytic activity">
    <reaction evidence="9 11">
        <text>dTMP + ATP = dTDP + ADP</text>
        <dbReference type="Rhea" id="RHEA:13517"/>
        <dbReference type="ChEBI" id="CHEBI:30616"/>
        <dbReference type="ChEBI" id="CHEBI:58369"/>
        <dbReference type="ChEBI" id="CHEBI:63528"/>
        <dbReference type="ChEBI" id="CHEBI:456216"/>
        <dbReference type="EC" id="2.7.4.9"/>
    </reaction>
</comment>
<keyword evidence="6 11" id="KW-0547">Nucleotide-binding</keyword>
<comment type="function">
    <text evidence="10 11">Phosphorylation of dTMP to form dTDP in both de novo and salvage pathways of dTTP synthesis.</text>
</comment>
<dbReference type="PATRIC" id="fig|54005.3.peg.1778"/>
<evidence type="ECO:0000259" key="12">
    <source>
        <dbReference type="Pfam" id="PF02223"/>
    </source>
</evidence>
<accession>A0A133PGR6</accession>
<evidence type="ECO:0000256" key="5">
    <source>
        <dbReference type="ARBA" id="ARBA00022727"/>
    </source>
</evidence>
<feature type="domain" description="Thymidylate kinase-like" evidence="12">
    <location>
        <begin position="7"/>
        <end position="188"/>
    </location>
</feature>
<dbReference type="EMBL" id="LRQE01000050">
    <property type="protein sequence ID" value="KXA27744.1"/>
    <property type="molecule type" value="Genomic_DNA"/>
</dbReference>
<dbReference type="NCBIfam" id="TIGR00041">
    <property type="entry name" value="DTMP_kinase"/>
    <property type="match status" value="1"/>
</dbReference>
<dbReference type="FunFam" id="3.40.50.300:FF:000225">
    <property type="entry name" value="Thymidylate kinase"/>
    <property type="match status" value="1"/>
</dbReference>
<dbReference type="PANTHER" id="PTHR10344:SF4">
    <property type="entry name" value="UMP-CMP KINASE 2, MITOCHONDRIAL"/>
    <property type="match status" value="1"/>
</dbReference>
<dbReference type="GO" id="GO:0004798">
    <property type="term" value="F:dTMP kinase activity"/>
    <property type="evidence" value="ECO:0007669"/>
    <property type="project" value="UniProtKB-UniRule"/>
</dbReference>
<evidence type="ECO:0000256" key="1">
    <source>
        <dbReference type="ARBA" id="ARBA00009776"/>
    </source>
</evidence>
<evidence type="ECO:0000256" key="11">
    <source>
        <dbReference type="HAMAP-Rule" id="MF_00165"/>
    </source>
</evidence>
<dbReference type="InterPro" id="IPR018094">
    <property type="entry name" value="Thymidylate_kinase"/>
</dbReference>
<comment type="caution">
    <text evidence="13">The sequence shown here is derived from an EMBL/GenBank/DDBJ whole genome shotgun (WGS) entry which is preliminary data.</text>
</comment>
<dbReference type="InterPro" id="IPR018095">
    <property type="entry name" value="Thymidylate_kin_CS"/>
</dbReference>
<dbReference type="SUPFAM" id="SSF52540">
    <property type="entry name" value="P-loop containing nucleoside triphosphate hydrolases"/>
    <property type="match status" value="1"/>
</dbReference>
<evidence type="ECO:0000256" key="8">
    <source>
        <dbReference type="ARBA" id="ARBA00022840"/>
    </source>
</evidence>
<dbReference type="InterPro" id="IPR039430">
    <property type="entry name" value="Thymidylate_kin-like_dom"/>
</dbReference>
<evidence type="ECO:0000256" key="4">
    <source>
        <dbReference type="ARBA" id="ARBA00022679"/>
    </source>
</evidence>
<evidence type="ECO:0000313" key="13">
    <source>
        <dbReference type="EMBL" id="KXA27744.1"/>
    </source>
</evidence>
<gene>
    <name evidence="11" type="primary">tmk</name>
    <name evidence="13" type="ORF">HMPREF3229_01813</name>
</gene>
<dbReference type="AlphaFoldDB" id="A0A133PGR6"/>
<evidence type="ECO:0000256" key="10">
    <source>
        <dbReference type="ARBA" id="ARBA00057735"/>
    </source>
</evidence>
<dbReference type="HAMAP" id="MF_00165">
    <property type="entry name" value="Thymidylate_kinase"/>
    <property type="match status" value="1"/>
</dbReference>
<evidence type="ECO:0000256" key="3">
    <source>
        <dbReference type="ARBA" id="ARBA00017144"/>
    </source>
</evidence>
<sequence>MSAFITFEGPDGSGKSTICNLVYDELIKNNIKTIKTREPGGTRISEKIRDIILDKDLKEMDMRTEALLYSASRAQHTYEKIIPALEDGVTVLCERYVLSSLAYQGHARGQKLEDIRAINDFATGGKKPDIVFIFRTNNSTLTRKDQACYDRLECEGDDFHKKVRDYYNNLEKEENYYFIDVNQTIEEVFGDCMKILKERKIL</sequence>
<evidence type="ECO:0000313" key="14">
    <source>
        <dbReference type="Proteomes" id="UP000070174"/>
    </source>
</evidence>
<dbReference type="GO" id="GO:0004550">
    <property type="term" value="F:nucleoside diphosphate kinase activity"/>
    <property type="evidence" value="ECO:0007669"/>
    <property type="project" value="TreeGrafter"/>
</dbReference>
<evidence type="ECO:0000256" key="2">
    <source>
        <dbReference type="ARBA" id="ARBA00012980"/>
    </source>
</evidence>
<keyword evidence="8 11" id="KW-0067">ATP-binding</keyword>
<dbReference type="RefSeq" id="WP_005953817.1">
    <property type="nucleotide sequence ID" value="NZ_JADNMH010000004.1"/>
</dbReference>
<reference evidence="13 14" key="1">
    <citation type="submission" date="2016-01" db="EMBL/GenBank/DDBJ databases">
        <authorList>
            <person name="Oliw E.H."/>
        </authorList>
    </citation>
    <scope>NUCLEOTIDE SEQUENCE [LARGE SCALE GENOMIC DNA]</scope>
    <source>
        <strain evidence="13 14">CMW7756A</strain>
    </source>
</reference>
<dbReference type="GO" id="GO:0005737">
    <property type="term" value="C:cytoplasm"/>
    <property type="evidence" value="ECO:0007669"/>
    <property type="project" value="TreeGrafter"/>
</dbReference>
<dbReference type="PANTHER" id="PTHR10344">
    <property type="entry name" value="THYMIDYLATE KINASE"/>
    <property type="match status" value="1"/>
</dbReference>
<keyword evidence="7 11" id="KW-0418">Kinase</keyword>
<keyword evidence="4 11" id="KW-0808">Transferase</keyword>